<dbReference type="AlphaFoldDB" id="A0A0A9GCE6"/>
<protein>
    <submittedName>
        <fullName evidence="1">Uncharacterized protein</fullName>
    </submittedName>
</protein>
<evidence type="ECO:0000313" key="1">
    <source>
        <dbReference type="EMBL" id="JAE21089.1"/>
    </source>
</evidence>
<organism evidence="1">
    <name type="scientific">Arundo donax</name>
    <name type="common">Giant reed</name>
    <name type="synonym">Donax arundinaceus</name>
    <dbReference type="NCBI Taxonomy" id="35708"/>
    <lineage>
        <taxon>Eukaryota</taxon>
        <taxon>Viridiplantae</taxon>
        <taxon>Streptophyta</taxon>
        <taxon>Embryophyta</taxon>
        <taxon>Tracheophyta</taxon>
        <taxon>Spermatophyta</taxon>
        <taxon>Magnoliopsida</taxon>
        <taxon>Liliopsida</taxon>
        <taxon>Poales</taxon>
        <taxon>Poaceae</taxon>
        <taxon>PACMAD clade</taxon>
        <taxon>Arundinoideae</taxon>
        <taxon>Arundineae</taxon>
        <taxon>Arundo</taxon>
    </lineage>
</organism>
<proteinExistence type="predicted"/>
<accession>A0A0A9GCE6</accession>
<reference evidence="1" key="1">
    <citation type="submission" date="2014-09" db="EMBL/GenBank/DDBJ databases">
        <authorList>
            <person name="Magalhaes I.L.F."/>
            <person name="Oliveira U."/>
            <person name="Santos F.R."/>
            <person name="Vidigal T.H.D.A."/>
            <person name="Brescovit A.D."/>
            <person name="Santos A.J."/>
        </authorList>
    </citation>
    <scope>NUCLEOTIDE SEQUENCE</scope>
    <source>
        <tissue evidence="1">Shoot tissue taken approximately 20 cm above the soil surface</tissue>
    </source>
</reference>
<dbReference type="EMBL" id="GBRH01176807">
    <property type="protein sequence ID" value="JAE21089.1"/>
    <property type="molecule type" value="Transcribed_RNA"/>
</dbReference>
<reference evidence="1" key="2">
    <citation type="journal article" date="2015" name="Data Brief">
        <title>Shoot transcriptome of the giant reed, Arundo donax.</title>
        <authorList>
            <person name="Barrero R.A."/>
            <person name="Guerrero F.D."/>
            <person name="Moolhuijzen P."/>
            <person name="Goolsby J.A."/>
            <person name="Tidwell J."/>
            <person name="Bellgard S.E."/>
            <person name="Bellgard M.I."/>
        </authorList>
    </citation>
    <scope>NUCLEOTIDE SEQUENCE</scope>
    <source>
        <tissue evidence="1">Shoot tissue taken approximately 20 cm above the soil surface</tissue>
    </source>
</reference>
<sequence length="23" mass="2495">MDPMCVSAVWLFVGVLPAVLVTF</sequence>
<name>A0A0A9GCE6_ARUDO</name>